<keyword evidence="3" id="KW-1185">Reference proteome</keyword>
<feature type="transmembrane region" description="Helical" evidence="1">
    <location>
        <begin position="142"/>
        <end position="162"/>
    </location>
</feature>
<feature type="transmembrane region" description="Helical" evidence="1">
    <location>
        <begin position="12"/>
        <end position="32"/>
    </location>
</feature>
<dbReference type="GO" id="GO:0022857">
    <property type="term" value="F:transmembrane transporter activity"/>
    <property type="evidence" value="ECO:0007669"/>
    <property type="project" value="InterPro"/>
</dbReference>
<name>A0A3S9SVY7_9FIRM</name>
<dbReference type="RefSeq" id="WP_127015806.1">
    <property type="nucleotide sequence ID" value="NZ_CP016379.1"/>
</dbReference>
<evidence type="ECO:0000313" key="3">
    <source>
        <dbReference type="Proteomes" id="UP000267250"/>
    </source>
</evidence>
<dbReference type="Gene3D" id="1.10.1760.20">
    <property type="match status" value="1"/>
</dbReference>
<dbReference type="KEGG" id="aft:BBF96_03210"/>
<organism evidence="2 3">
    <name type="scientific">Anoxybacter fermentans</name>
    <dbReference type="NCBI Taxonomy" id="1323375"/>
    <lineage>
        <taxon>Bacteria</taxon>
        <taxon>Bacillati</taxon>
        <taxon>Bacillota</taxon>
        <taxon>Clostridia</taxon>
        <taxon>Halanaerobiales</taxon>
        <taxon>Anoxybacter</taxon>
    </lineage>
</organism>
<dbReference type="Proteomes" id="UP000267250">
    <property type="component" value="Chromosome"/>
</dbReference>
<gene>
    <name evidence="2" type="ORF">BBF96_03210</name>
</gene>
<dbReference type="OrthoDB" id="9813540at2"/>
<evidence type="ECO:0000313" key="2">
    <source>
        <dbReference type="EMBL" id="AZR72476.1"/>
    </source>
</evidence>
<proteinExistence type="predicted"/>
<evidence type="ECO:0000256" key="1">
    <source>
        <dbReference type="SAM" id="Phobius"/>
    </source>
</evidence>
<keyword evidence="1" id="KW-0472">Membrane</keyword>
<feature type="transmembrane region" description="Helical" evidence="1">
    <location>
        <begin position="44"/>
        <end position="69"/>
    </location>
</feature>
<reference evidence="2 3" key="1">
    <citation type="submission" date="2016-07" db="EMBL/GenBank/DDBJ databases">
        <title>Genome and transcriptome analysis of iron-reducing fermentative bacteria Anoxybacter fermentans.</title>
        <authorList>
            <person name="Zeng X."/>
            <person name="Shao Z."/>
        </authorList>
    </citation>
    <scope>NUCLEOTIDE SEQUENCE [LARGE SCALE GENOMIC DNA]</scope>
    <source>
        <strain evidence="2 3">DY22613</strain>
    </source>
</reference>
<dbReference type="Pfam" id="PF12822">
    <property type="entry name" value="ECF_trnsprt"/>
    <property type="match status" value="1"/>
</dbReference>
<keyword evidence="1" id="KW-0812">Transmembrane</keyword>
<sequence>MKLKTRDMVISGILGGIAIFLGQTGFGFIPLPTGINATIMHLPVIIGAVLEGPVVGTLVGLIFGLFSWIQARNPFFADPTISVLPRLFIGIITYFSYQSLKRFNDHVAMAVAGVIGSLTNTVLVLGMIFLKGYMPFDAVVPIAFIHGIPEAIVAAIVTYFVCLGVKRARELKFDGGN</sequence>
<dbReference type="InterPro" id="IPR024529">
    <property type="entry name" value="ECF_trnsprt_substrate-spec"/>
</dbReference>
<dbReference type="AlphaFoldDB" id="A0A3S9SVY7"/>
<accession>A0A3S9SVY7</accession>
<keyword evidence="1" id="KW-1133">Transmembrane helix</keyword>
<protein>
    <submittedName>
        <fullName evidence="2">ECF transporter S component</fullName>
    </submittedName>
</protein>
<dbReference type="EMBL" id="CP016379">
    <property type="protein sequence ID" value="AZR72476.1"/>
    <property type="molecule type" value="Genomic_DNA"/>
</dbReference>
<feature type="transmembrane region" description="Helical" evidence="1">
    <location>
        <begin position="107"/>
        <end position="130"/>
    </location>
</feature>